<keyword evidence="3 7" id="KW-0378">Hydrolase</keyword>
<dbReference type="SUPFAM" id="SSF51556">
    <property type="entry name" value="Metallo-dependent hydrolases"/>
    <property type="match status" value="1"/>
</dbReference>
<keyword evidence="6 7" id="KW-0408">Iron</keyword>
<reference evidence="9 10" key="1">
    <citation type="submission" date="2019-11" db="EMBL/GenBank/DDBJ databases">
        <title>Novel species isolated from a subtropical stream in China.</title>
        <authorList>
            <person name="Lu H."/>
        </authorList>
    </citation>
    <scope>NUCLEOTIDE SEQUENCE [LARGE SCALE GENOMIC DNA]</scope>
    <source>
        <strain evidence="9 10">FT92W</strain>
    </source>
</reference>
<dbReference type="Pfam" id="PF01979">
    <property type="entry name" value="Amidohydro_1"/>
    <property type="match status" value="1"/>
</dbReference>
<dbReference type="RefSeq" id="WP_154376251.1">
    <property type="nucleotide sequence ID" value="NZ_WKJJ01000010.1"/>
</dbReference>
<dbReference type="SUPFAM" id="SSF51338">
    <property type="entry name" value="Composite domain of metallo-dependent hydrolases"/>
    <property type="match status" value="1"/>
</dbReference>
<dbReference type="GO" id="GO:0005506">
    <property type="term" value="F:iron ion binding"/>
    <property type="evidence" value="ECO:0007669"/>
    <property type="project" value="UniProtKB-UniRule"/>
</dbReference>
<dbReference type="HAMAP" id="MF_00372">
    <property type="entry name" value="HutI"/>
    <property type="match status" value="1"/>
</dbReference>
<evidence type="ECO:0000256" key="1">
    <source>
        <dbReference type="ARBA" id="ARBA00012864"/>
    </source>
</evidence>
<dbReference type="InterPro" id="IPR032466">
    <property type="entry name" value="Metal_Hydrolase"/>
</dbReference>
<keyword evidence="7" id="KW-0963">Cytoplasm</keyword>
<feature type="binding site" evidence="7">
    <location>
        <position position="138"/>
    </location>
    <ligand>
        <name>4-imidazolone-5-propanoate</name>
        <dbReference type="ChEBI" id="CHEBI:77893"/>
    </ligand>
</feature>
<feature type="binding site" evidence="7">
    <location>
        <position position="171"/>
    </location>
    <ligand>
        <name>4-imidazolone-5-propanoate</name>
        <dbReference type="ChEBI" id="CHEBI:77893"/>
    </ligand>
</feature>
<feature type="binding site" evidence="7">
    <location>
        <position position="235"/>
    </location>
    <ligand>
        <name>Fe(3+)</name>
        <dbReference type="ChEBI" id="CHEBI:29034"/>
    </ligand>
</feature>
<dbReference type="Gene3D" id="3.20.20.140">
    <property type="entry name" value="Metal-dependent hydrolases"/>
    <property type="match status" value="1"/>
</dbReference>
<feature type="binding site" evidence="7">
    <location>
        <position position="314"/>
    </location>
    <ligand>
        <name>N-formimidoyl-L-glutamate</name>
        <dbReference type="ChEBI" id="CHEBI:58928"/>
    </ligand>
</feature>
<comment type="similarity">
    <text evidence="7">Belongs to the metallo-dependent hydrolases superfamily. HutI family.</text>
</comment>
<accession>A0A7X2IPV4</accession>
<dbReference type="AlphaFoldDB" id="A0A7X2IPV4"/>
<dbReference type="Proteomes" id="UP000446768">
    <property type="component" value="Unassembled WGS sequence"/>
</dbReference>
<evidence type="ECO:0000256" key="5">
    <source>
        <dbReference type="ARBA" id="ARBA00022833"/>
    </source>
</evidence>
<dbReference type="GO" id="GO:0019557">
    <property type="term" value="P:L-histidine catabolic process to glutamate and formate"/>
    <property type="evidence" value="ECO:0007669"/>
    <property type="project" value="UniProtKB-UniPathway"/>
</dbReference>
<dbReference type="InterPro" id="IPR005920">
    <property type="entry name" value="HutI"/>
</dbReference>
<keyword evidence="5 7" id="KW-0862">Zinc</keyword>
<proteinExistence type="inferred from homology"/>
<feature type="binding site" evidence="7">
    <location>
        <position position="75"/>
    </location>
    <ligand>
        <name>4-imidazolone-5-propanoate</name>
        <dbReference type="ChEBI" id="CHEBI:77893"/>
    </ligand>
</feature>
<dbReference type="EMBL" id="WKJJ01000010">
    <property type="protein sequence ID" value="MRV73358.1"/>
    <property type="molecule type" value="Genomic_DNA"/>
</dbReference>
<comment type="catalytic activity">
    <reaction evidence="7">
        <text>4-imidazolone-5-propanoate + H2O = N-formimidoyl-L-glutamate</text>
        <dbReference type="Rhea" id="RHEA:23660"/>
        <dbReference type="ChEBI" id="CHEBI:15377"/>
        <dbReference type="ChEBI" id="CHEBI:58928"/>
        <dbReference type="ChEBI" id="CHEBI:77893"/>
        <dbReference type="EC" id="3.5.2.7"/>
    </reaction>
</comment>
<keyword evidence="2 7" id="KW-0479">Metal-binding</keyword>
<dbReference type="InterPro" id="IPR011059">
    <property type="entry name" value="Metal-dep_hydrolase_composite"/>
</dbReference>
<dbReference type="InterPro" id="IPR006680">
    <property type="entry name" value="Amidohydro-rel"/>
</dbReference>
<keyword evidence="10" id="KW-1185">Reference proteome</keyword>
<dbReference type="UniPathway" id="UPA00379">
    <property type="reaction ID" value="UER00551"/>
</dbReference>
<sequence>MWDLLVTNVHLATMVGGYGEVRDGAIAVRDGRIAWLGKAADADPAQAAQVHDGGSCWLTPGLIDCHSHIVHAGNRSDEFEARLNGATYEDIARAGGGIMSTVRATRLASDEELLAQSLPRVRSLLAEGVTTLEIKSGYGLSLESEAKMLRVARRIGRELPVNVATTFLGAHALPPEFAGRADDYVTEVCNMIAPLADQGLVDAVDAFCERIGFSRAQTEKVFQAAASHGLPVKLHAEQLSDQQGAQLVAQFGGLSADHLEHLTQDGIDAMARAGTVAVLLPGAYYFLRDTTPPPVAALRAAGVPMAVATDNNPGTSPMASLLLALNMVCTLWRLTPLEALAGATVHAAAALGRQADIGTLEVGKRADFALWNIARPADLSYAFGFNPCKGVVFGGKLED</sequence>
<feature type="binding site" evidence="7">
    <location>
        <position position="310"/>
    </location>
    <ligand>
        <name>Zn(2+)</name>
        <dbReference type="ChEBI" id="CHEBI:29105"/>
    </ligand>
</feature>
<feature type="binding site" evidence="7">
    <location>
        <position position="235"/>
    </location>
    <ligand>
        <name>Zn(2+)</name>
        <dbReference type="ChEBI" id="CHEBI:29105"/>
    </ligand>
</feature>
<feature type="binding site" evidence="7">
    <location>
        <position position="238"/>
    </location>
    <ligand>
        <name>4-imidazolone-5-propanoate</name>
        <dbReference type="ChEBI" id="CHEBI:77893"/>
    </ligand>
</feature>
<dbReference type="GO" id="GO:0019556">
    <property type="term" value="P:L-histidine catabolic process to glutamate and formamide"/>
    <property type="evidence" value="ECO:0007669"/>
    <property type="project" value="UniProtKB-UniRule"/>
</dbReference>
<dbReference type="GO" id="GO:0050480">
    <property type="term" value="F:imidazolonepropionase activity"/>
    <property type="evidence" value="ECO:0007669"/>
    <property type="project" value="UniProtKB-UniRule"/>
</dbReference>
<feature type="binding site" evidence="7">
    <location>
        <position position="310"/>
    </location>
    <ligand>
        <name>Fe(3+)</name>
        <dbReference type="ChEBI" id="CHEBI:29034"/>
    </ligand>
</feature>
<evidence type="ECO:0000256" key="7">
    <source>
        <dbReference type="HAMAP-Rule" id="MF_00372"/>
    </source>
</evidence>
<feature type="binding site" evidence="7">
    <location>
        <position position="68"/>
    </location>
    <ligand>
        <name>Zn(2+)</name>
        <dbReference type="ChEBI" id="CHEBI:29105"/>
    </ligand>
</feature>
<organism evidence="9 10">
    <name type="scientific">Pseudoduganella rivuli</name>
    <dbReference type="NCBI Taxonomy" id="2666085"/>
    <lineage>
        <taxon>Bacteria</taxon>
        <taxon>Pseudomonadati</taxon>
        <taxon>Pseudomonadota</taxon>
        <taxon>Betaproteobacteria</taxon>
        <taxon>Burkholderiales</taxon>
        <taxon>Oxalobacteraceae</taxon>
        <taxon>Telluria group</taxon>
        <taxon>Pseudoduganella</taxon>
    </lineage>
</organism>
<feature type="binding site" evidence="7">
    <location>
        <position position="138"/>
    </location>
    <ligand>
        <name>N-formimidoyl-L-glutamate</name>
        <dbReference type="ChEBI" id="CHEBI:58928"/>
    </ligand>
</feature>
<keyword evidence="4 7" id="KW-0369">Histidine metabolism</keyword>
<comment type="cofactor">
    <cofactor evidence="7">
        <name>Zn(2+)</name>
        <dbReference type="ChEBI" id="CHEBI:29105"/>
    </cofactor>
    <cofactor evidence="7">
        <name>Fe(3+)</name>
        <dbReference type="ChEBI" id="CHEBI:29034"/>
    </cofactor>
    <text evidence="7">Binds 1 zinc or iron ion per subunit.</text>
</comment>
<feature type="binding site" evidence="7">
    <location>
        <position position="68"/>
    </location>
    <ligand>
        <name>Fe(3+)</name>
        <dbReference type="ChEBI" id="CHEBI:29034"/>
    </ligand>
</feature>
<evidence type="ECO:0000256" key="2">
    <source>
        <dbReference type="ARBA" id="ARBA00022723"/>
    </source>
</evidence>
<evidence type="ECO:0000313" key="10">
    <source>
        <dbReference type="Proteomes" id="UP000446768"/>
    </source>
</evidence>
<dbReference type="PANTHER" id="PTHR42752">
    <property type="entry name" value="IMIDAZOLONEPROPIONASE"/>
    <property type="match status" value="1"/>
</dbReference>
<dbReference type="Gene3D" id="2.30.40.10">
    <property type="entry name" value="Urease, subunit C, domain 1"/>
    <property type="match status" value="1"/>
</dbReference>
<evidence type="ECO:0000313" key="9">
    <source>
        <dbReference type="EMBL" id="MRV73358.1"/>
    </source>
</evidence>
<dbReference type="PANTHER" id="PTHR42752:SF1">
    <property type="entry name" value="IMIDAZOLONEPROPIONASE-RELATED"/>
    <property type="match status" value="1"/>
</dbReference>
<evidence type="ECO:0000256" key="4">
    <source>
        <dbReference type="ARBA" id="ARBA00022808"/>
    </source>
</evidence>
<feature type="binding site" evidence="7">
    <location>
        <position position="315"/>
    </location>
    <ligand>
        <name>4-imidazolone-5-propanoate</name>
        <dbReference type="ChEBI" id="CHEBI:77893"/>
    </ligand>
</feature>
<name>A0A7X2IPV4_9BURK</name>
<feature type="binding site" evidence="7">
    <location>
        <position position="66"/>
    </location>
    <ligand>
        <name>Fe(3+)</name>
        <dbReference type="ChEBI" id="CHEBI:29034"/>
    </ligand>
</feature>
<comment type="caution">
    <text evidence="9">The sequence shown here is derived from an EMBL/GenBank/DDBJ whole genome shotgun (WGS) entry which is preliminary data.</text>
</comment>
<comment type="function">
    <text evidence="7">Catalyzes the hydrolytic cleavage of the carbon-nitrogen bond in imidazolone-5-propanoate to yield N-formimidoyl-L-glutamate. It is the third step in the universal histidine degradation pathway.</text>
</comment>
<dbReference type="FunFam" id="3.20.20.140:FF:000007">
    <property type="entry name" value="Imidazolonepropionase"/>
    <property type="match status" value="1"/>
</dbReference>
<comment type="pathway">
    <text evidence="7">Amino-acid degradation; L-histidine degradation into L-glutamate; N-formimidoyl-L-glutamate from L-histidine: step 3/3.</text>
</comment>
<comment type="subcellular location">
    <subcellularLocation>
        <location evidence="7">Cytoplasm</location>
    </subcellularLocation>
</comment>
<protein>
    <recommendedName>
        <fullName evidence="1 7">Imidazolonepropionase</fullName>
        <ecNumber evidence="1 7">3.5.2.7</ecNumber>
    </recommendedName>
    <alternativeName>
        <fullName evidence="7">Imidazolone-5-propionate hydrolase</fullName>
    </alternativeName>
</protein>
<dbReference type="GO" id="GO:0008270">
    <property type="term" value="F:zinc ion binding"/>
    <property type="evidence" value="ECO:0007669"/>
    <property type="project" value="UniProtKB-UniRule"/>
</dbReference>
<feature type="binding site" evidence="7">
    <location>
        <position position="66"/>
    </location>
    <ligand>
        <name>Zn(2+)</name>
        <dbReference type="ChEBI" id="CHEBI:29105"/>
    </ligand>
</feature>
<feature type="domain" description="Amidohydrolase-related" evidence="8">
    <location>
        <begin position="58"/>
        <end position="396"/>
    </location>
</feature>
<evidence type="ECO:0000259" key="8">
    <source>
        <dbReference type="Pfam" id="PF01979"/>
    </source>
</evidence>
<dbReference type="CDD" id="cd01296">
    <property type="entry name" value="Imidazolone-5PH"/>
    <property type="match status" value="1"/>
</dbReference>
<dbReference type="GO" id="GO:0005737">
    <property type="term" value="C:cytoplasm"/>
    <property type="evidence" value="ECO:0007669"/>
    <property type="project" value="UniProtKB-SubCell"/>
</dbReference>
<feature type="binding site" evidence="7">
    <location>
        <position position="312"/>
    </location>
    <ligand>
        <name>N-formimidoyl-L-glutamate</name>
        <dbReference type="ChEBI" id="CHEBI:58928"/>
    </ligand>
</feature>
<dbReference type="NCBIfam" id="TIGR01224">
    <property type="entry name" value="hutI"/>
    <property type="match status" value="1"/>
</dbReference>
<evidence type="ECO:0000256" key="3">
    <source>
        <dbReference type="ARBA" id="ARBA00022801"/>
    </source>
</evidence>
<evidence type="ECO:0000256" key="6">
    <source>
        <dbReference type="ARBA" id="ARBA00023004"/>
    </source>
</evidence>
<gene>
    <name evidence="7" type="primary">hutI</name>
    <name evidence="9" type="ORF">GJ700_16730</name>
</gene>
<dbReference type="EC" id="3.5.2.7" evidence="1 7"/>